<evidence type="ECO:0000313" key="13">
    <source>
        <dbReference type="EMBL" id="MDM8563370.1"/>
    </source>
</evidence>
<dbReference type="InterPro" id="IPR036942">
    <property type="entry name" value="Beta-barrel_TonB_sf"/>
</dbReference>
<reference evidence="13" key="1">
    <citation type="submission" date="2023-06" db="EMBL/GenBank/DDBJ databases">
        <title>Uncultivated large filamentous bacteria from sulfidic sediments reveal new species and different genomic features in energy metabolism and defense.</title>
        <authorList>
            <person name="Fonseca A."/>
        </authorList>
    </citation>
    <scope>NUCLEOTIDE SEQUENCE</scope>
    <source>
        <strain evidence="13">HSG4</strain>
    </source>
</reference>
<proteinExistence type="inferred from homology"/>
<evidence type="ECO:0000256" key="7">
    <source>
        <dbReference type="ARBA" id="ARBA00023077"/>
    </source>
</evidence>
<evidence type="ECO:0000256" key="9">
    <source>
        <dbReference type="ARBA" id="ARBA00023170"/>
    </source>
</evidence>
<sequence length="251" mass="29360">MWNDHYSDFGTTINPRLAFVWQTRPNLTSKFLYGRAFRAPSFSELYLNSMIMKGNPNMQPEIIQTWELAFDYRATEYLNLALNLFTYKISDVINFQTSTNADSQVGRGLEMEARWKLTKNFSVLGNYAFQNSIDKKYNHDVGNAPQHQIYLRSDWMPIPNWYLDTQINWVAGRKRPYGDPRAELDDYTMVDLTMRYKKLKGHWNFALNIRNLFDVKAFEPSPGPNSGGFISIPNDLPLAGRHFFAEMRYSF</sequence>
<keyword evidence="4 11" id="KW-1134">Transmembrane beta strand</keyword>
<dbReference type="PANTHER" id="PTHR30069:SF29">
    <property type="entry name" value="HEMOGLOBIN AND HEMOGLOBIN-HAPTOGLOBIN-BINDING PROTEIN 1-RELATED"/>
    <property type="match status" value="1"/>
</dbReference>
<evidence type="ECO:0000256" key="1">
    <source>
        <dbReference type="ARBA" id="ARBA00004571"/>
    </source>
</evidence>
<dbReference type="Pfam" id="PF00593">
    <property type="entry name" value="TonB_dep_Rec_b-barrel"/>
    <property type="match status" value="1"/>
</dbReference>
<evidence type="ECO:0000256" key="4">
    <source>
        <dbReference type="ARBA" id="ARBA00022452"/>
    </source>
</evidence>
<keyword evidence="10 11" id="KW-0998">Cell outer membrane</keyword>
<keyword evidence="14" id="KW-1185">Reference proteome</keyword>
<keyword evidence="9 13" id="KW-0675">Receptor</keyword>
<keyword evidence="5 11" id="KW-0812">Transmembrane</keyword>
<keyword evidence="3 11" id="KW-0813">Transport</keyword>
<organism evidence="13 14">
    <name type="scientific">Candidatus Marithioploca araucensis</name>
    <dbReference type="NCBI Taxonomy" id="70273"/>
    <lineage>
        <taxon>Bacteria</taxon>
        <taxon>Pseudomonadati</taxon>
        <taxon>Pseudomonadota</taxon>
        <taxon>Gammaproteobacteria</taxon>
        <taxon>Thiotrichales</taxon>
        <taxon>Thiotrichaceae</taxon>
        <taxon>Candidatus Marithioploca</taxon>
    </lineage>
</organism>
<comment type="caution">
    <text evidence="13">The sequence shown here is derived from an EMBL/GenBank/DDBJ whole genome shotgun (WGS) entry which is preliminary data.</text>
</comment>
<name>A0ABT7VUW3_9GAMM</name>
<dbReference type="InterPro" id="IPR039426">
    <property type="entry name" value="TonB-dep_rcpt-like"/>
</dbReference>
<comment type="similarity">
    <text evidence="2">Belongs to the TonB-dependent receptor family. Hemoglobin/haptoglobin binding protein subfamily.</text>
</comment>
<evidence type="ECO:0000256" key="11">
    <source>
        <dbReference type="PROSITE-ProRule" id="PRU01360"/>
    </source>
</evidence>
<evidence type="ECO:0000256" key="2">
    <source>
        <dbReference type="ARBA" id="ARBA00008143"/>
    </source>
</evidence>
<dbReference type="SUPFAM" id="SSF56935">
    <property type="entry name" value="Porins"/>
    <property type="match status" value="1"/>
</dbReference>
<evidence type="ECO:0000256" key="5">
    <source>
        <dbReference type="ARBA" id="ARBA00022692"/>
    </source>
</evidence>
<keyword evidence="6" id="KW-0732">Signal</keyword>
<accession>A0ABT7VUW3</accession>
<dbReference type="Proteomes" id="UP001171945">
    <property type="component" value="Unassembled WGS sequence"/>
</dbReference>
<evidence type="ECO:0000256" key="3">
    <source>
        <dbReference type="ARBA" id="ARBA00022448"/>
    </source>
</evidence>
<dbReference type="Gene3D" id="2.40.170.20">
    <property type="entry name" value="TonB-dependent receptor, beta-barrel domain"/>
    <property type="match status" value="1"/>
</dbReference>
<evidence type="ECO:0000259" key="12">
    <source>
        <dbReference type="Pfam" id="PF00593"/>
    </source>
</evidence>
<evidence type="ECO:0000256" key="10">
    <source>
        <dbReference type="ARBA" id="ARBA00023237"/>
    </source>
</evidence>
<dbReference type="EMBL" id="JAUCGM010000600">
    <property type="protein sequence ID" value="MDM8563370.1"/>
    <property type="molecule type" value="Genomic_DNA"/>
</dbReference>
<protein>
    <submittedName>
        <fullName evidence="13">TonB-dependent receptor</fullName>
    </submittedName>
</protein>
<dbReference type="PROSITE" id="PS52016">
    <property type="entry name" value="TONB_DEPENDENT_REC_3"/>
    <property type="match status" value="1"/>
</dbReference>
<feature type="domain" description="TonB-dependent receptor-like beta-barrel" evidence="12">
    <location>
        <begin position="4"/>
        <end position="212"/>
    </location>
</feature>
<evidence type="ECO:0000256" key="6">
    <source>
        <dbReference type="ARBA" id="ARBA00022729"/>
    </source>
</evidence>
<keyword evidence="8 11" id="KW-0472">Membrane</keyword>
<comment type="subcellular location">
    <subcellularLocation>
        <location evidence="1 11">Cell outer membrane</location>
        <topology evidence="1 11">Multi-pass membrane protein</topology>
    </subcellularLocation>
</comment>
<dbReference type="InterPro" id="IPR000531">
    <property type="entry name" value="Beta-barrel_TonB"/>
</dbReference>
<evidence type="ECO:0000256" key="8">
    <source>
        <dbReference type="ARBA" id="ARBA00023136"/>
    </source>
</evidence>
<evidence type="ECO:0000313" key="14">
    <source>
        <dbReference type="Proteomes" id="UP001171945"/>
    </source>
</evidence>
<gene>
    <name evidence="13" type="ORF">QUF54_08455</name>
</gene>
<dbReference type="PANTHER" id="PTHR30069">
    <property type="entry name" value="TONB-DEPENDENT OUTER MEMBRANE RECEPTOR"/>
    <property type="match status" value="1"/>
</dbReference>
<keyword evidence="7" id="KW-0798">TonB box</keyword>